<evidence type="ECO:0000259" key="8">
    <source>
        <dbReference type="Pfam" id="PF02770"/>
    </source>
</evidence>
<dbReference type="OrthoDB" id="8049792at2"/>
<dbReference type="InterPro" id="IPR037069">
    <property type="entry name" value="AcylCoA_DH/ox_N_sf"/>
</dbReference>
<dbReference type="InterPro" id="IPR046373">
    <property type="entry name" value="Acyl-CoA_Oxase/DH_mid-dom_sf"/>
</dbReference>
<evidence type="ECO:0000256" key="2">
    <source>
        <dbReference type="ARBA" id="ARBA00009347"/>
    </source>
</evidence>
<evidence type="ECO:0000313" key="10">
    <source>
        <dbReference type="EMBL" id="NBG96837.1"/>
    </source>
</evidence>
<dbReference type="Gene3D" id="2.40.110.10">
    <property type="entry name" value="Butyryl-CoA Dehydrogenase, subunit A, domain 2"/>
    <property type="match status" value="1"/>
</dbReference>
<dbReference type="PANTHER" id="PTHR43884">
    <property type="entry name" value="ACYL-COA DEHYDROGENASE"/>
    <property type="match status" value="1"/>
</dbReference>
<dbReference type="InterPro" id="IPR009100">
    <property type="entry name" value="AcylCoA_DH/oxidase_NM_dom_sf"/>
</dbReference>
<protein>
    <submittedName>
        <fullName evidence="10">Acyl-CoA dehydrogenase</fullName>
    </submittedName>
</protein>
<dbReference type="FunFam" id="2.40.110.10:FF:000001">
    <property type="entry name" value="Acyl-CoA dehydrogenase, mitochondrial"/>
    <property type="match status" value="1"/>
</dbReference>
<dbReference type="GO" id="GO:0006552">
    <property type="term" value="P:L-leucine catabolic process"/>
    <property type="evidence" value="ECO:0007669"/>
    <property type="project" value="TreeGrafter"/>
</dbReference>
<dbReference type="InterPro" id="IPR036250">
    <property type="entry name" value="AcylCo_DH-like_C"/>
</dbReference>
<evidence type="ECO:0000256" key="6">
    <source>
        <dbReference type="RuleBase" id="RU362125"/>
    </source>
</evidence>
<sequence>MDLPATQYTPVTFTPEQVALRDHFRKYMMAELDPQTGDFENGGNPYPFMKKMTADLGLAADADKLEQTGGVKSEGNGDRKNDPDAAALMRFARTQIQIEVARVNPGFGLSWGASIGLFGSNVRSKGTPDQVKKYVPDVLRGDKVGSWCLTEPGAGSDAFGSMKTTARRDGDDYILNGSKTFITNAPYADYFLVYARNQEDGLIQAFIVERDYKGVDTSKPFDKMGMKSSPTGMVYLDDVRVPAENLLGGGQKDRDHVRKSLASERIGIAVMSYAIAERCYDIAVDYAKTREQGGQPIGNYQLVQQRLARMYVDLSNSRRIVYSNEEMDILDACAGKLYVAEAGTRVAMEAIHILAGNGYMAEYVVERLARDAKLLELGGGTTEIQILTIGKAIMAAQ</sequence>
<keyword evidence="11" id="KW-1185">Reference proteome</keyword>
<evidence type="ECO:0000259" key="7">
    <source>
        <dbReference type="Pfam" id="PF00441"/>
    </source>
</evidence>
<feature type="domain" description="Acyl-CoA oxidase/dehydrogenase middle" evidence="8">
    <location>
        <begin position="148"/>
        <end position="239"/>
    </location>
</feature>
<feature type="domain" description="Acyl-CoA dehydrogenase/oxidase N-terminal" evidence="9">
    <location>
        <begin position="14"/>
        <end position="142"/>
    </location>
</feature>
<dbReference type="GO" id="GO:0050660">
    <property type="term" value="F:flavin adenine dinucleotide binding"/>
    <property type="evidence" value="ECO:0007669"/>
    <property type="project" value="InterPro"/>
</dbReference>
<proteinExistence type="inferred from homology"/>
<name>A0A845QEG7_9HYPH</name>
<dbReference type="InterPro" id="IPR006089">
    <property type="entry name" value="Acyl-CoA_DH_CS"/>
</dbReference>
<dbReference type="GO" id="GO:0008470">
    <property type="term" value="F:3-methylbutanoyl-CoA dehydrogenase activity"/>
    <property type="evidence" value="ECO:0007669"/>
    <property type="project" value="TreeGrafter"/>
</dbReference>
<dbReference type="GeneID" id="300654319"/>
<dbReference type="AlphaFoldDB" id="A0A845QEG7"/>
<dbReference type="Pfam" id="PF00441">
    <property type="entry name" value="Acyl-CoA_dh_1"/>
    <property type="match status" value="1"/>
</dbReference>
<dbReference type="PANTHER" id="PTHR43884:SF12">
    <property type="entry name" value="ISOVALERYL-COA DEHYDROGENASE, MITOCHONDRIAL-RELATED"/>
    <property type="match status" value="1"/>
</dbReference>
<dbReference type="Gene3D" id="1.20.140.10">
    <property type="entry name" value="Butyryl-CoA Dehydrogenase, subunit A, domain 3"/>
    <property type="match status" value="1"/>
</dbReference>
<dbReference type="EMBL" id="WXYQ01000012">
    <property type="protein sequence ID" value="NBG96837.1"/>
    <property type="molecule type" value="Genomic_DNA"/>
</dbReference>
<evidence type="ECO:0000256" key="5">
    <source>
        <dbReference type="ARBA" id="ARBA00023002"/>
    </source>
</evidence>
<evidence type="ECO:0000259" key="9">
    <source>
        <dbReference type="Pfam" id="PF02771"/>
    </source>
</evidence>
<feature type="domain" description="Acyl-CoA dehydrogenase/oxidase C-terminal" evidence="7">
    <location>
        <begin position="257"/>
        <end position="393"/>
    </location>
</feature>
<dbReference type="Gene3D" id="1.10.540.10">
    <property type="entry name" value="Acyl-CoA dehydrogenase/oxidase, N-terminal domain"/>
    <property type="match status" value="1"/>
</dbReference>
<accession>A0A845QEG7</accession>
<evidence type="ECO:0000313" key="11">
    <source>
        <dbReference type="Proteomes" id="UP000470384"/>
    </source>
</evidence>
<comment type="caution">
    <text evidence="10">The sequence shown here is derived from an EMBL/GenBank/DDBJ whole genome shotgun (WGS) entry which is preliminary data.</text>
</comment>
<comment type="cofactor">
    <cofactor evidence="1 6">
        <name>FAD</name>
        <dbReference type="ChEBI" id="CHEBI:57692"/>
    </cofactor>
</comment>
<dbReference type="RefSeq" id="WP_160588850.1">
    <property type="nucleotide sequence ID" value="NZ_BMHN01000001.1"/>
</dbReference>
<dbReference type="SUPFAM" id="SSF47203">
    <property type="entry name" value="Acyl-CoA dehydrogenase C-terminal domain-like"/>
    <property type="match status" value="1"/>
</dbReference>
<dbReference type="PROSITE" id="PS00072">
    <property type="entry name" value="ACYL_COA_DH_1"/>
    <property type="match status" value="1"/>
</dbReference>
<keyword evidence="4 6" id="KW-0274">FAD</keyword>
<gene>
    <name evidence="10" type="ORF">GTQ45_13950</name>
</gene>
<keyword evidence="3 6" id="KW-0285">Flavoprotein</keyword>
<dbReference type="InterPro" id="IPR006091">
    <property type="entry name" value="Acyl-CoA_Oxase/DH_mid-dom"/>
</dbReference>
<evidence type="ECO:0000256" key="3">
    <source>
        <dbReference type="ARBA" id="ARBA00022630"/>
    </source>
</evidence>
<reference evidence="10 11" key="1">
    <citation type="journal article" date="2016" name="Int. J. Syst. Evol. Microbiol.">
        <title>Pyruvatibacter mobilis gen. nov., sp. nov., a marine bacterium from the culture broth of Picochlorum sp. 122.</title>
        <authorList>
            <person name="Wang G."/>
            <person name="Tang M."/>
            <person name="Wu H."/>
            <person name="Dai S."/>
            <person name="Li T."/>
            <person name="Chen C."/>
            <person name="He H."/>
            <person name="Fan J."/>
            <person name="Xiang W."/>
            <person name="Li X."/>
        </authorList>
    </citation>
    <scope>NUCLEOTIDE SEQUENCE [LARGE SCALE GENOMIC DNA]</scope>
    <source>
        <strain evidence="10 11">GYP-11</strain>
    </source>
</reference>
<comment type="similarity">
    <text evidence="2 6">Belongs to the acyl-CoA dehydrogenase family.</text>
</comment>
<keyword evidence="5 6" id="KW-0560">Oxidoreductase</keyword>
<dbReference type="Proteomes" id="UP000470384">
    <property type="component" value="Unassembled WGS sequence"/>
</dbReference>
<dbReference type="Pfam" id="PF02771">
    <property type="entry name" value="Acyl-CoA_dh_N"/>
    <property type="match status" value="1"/>
</dbReference>
<evidence type="ECO:0000256" key="4">
    <source>
        <dbReference type="ARBA" id="ARBA00022827"/>
    </source>
</evidence>
<evidence type="ECO:0000256" key="1">
    <source>
        <dbReference type="ARBA" id="ARBA00001974"/>
    </source>
</evidence>
<organism evidence="10 11">
    <name type="scientific">Pyruvatibacter mobilis</name>
    <dbReference type="NCBI Taxonomy" id="1712261"/>
    <lineage>
        <taxon>Bacteria</taxon>
        <taxon>Pseudomonadati</taxon>
        <taxon>Pseudomonadota</taxon>
        <taxon>Alphaproteobacteria</taxon>
        <taxon>Hyphomicrobiales</taxon>
        <taxon>Parvibaculaceae</taxon>
        <taxon>Pyruvatibacter</taxon>
    </lineage>
</organism>
<dbReference type="InterPro" id="IPR009075">
    <property type="entry name" value="AcylCo_DH/oxidase_C"/>
</dbReference>
<dbReference type="InterPro" id="IPR013786">
    <property type="entry name" value="AcylCoA_DH/ox_N"/>
</dbReference>
<dbReference type="Pfam" id="PF02770">
    <property type="entry name" value="Acyl-CoA_dh_M"/>
    <property type="match status" value="1"/>
</dbReference>
<dbReference type="SUPFAM" id="SSF56645">
    <property type="entry name" value="Acyl-CoA dehydrogenase NM domain-like"/>
    <property type="match status" value="1"/>
</dbReference>